<feature type="domain" description="BHLH" evidence="7">
    <location>
        <begin position="106"/>
        <end position="156"/>
    </location>
</feature>
<dbReference type="InterPro" id="IPR044278">
    <property type="entry name" value="BHLH95-like"/>
</dbReference>
<dbReference type="FunCoup" id="C5XU50">
    <property type="interactions" value="130"/>
</dbReference>
<dbReference type="Pfam" id="PF22754">
    <property type="entry name" value="bHLH-TF_ACT-like_plant"/>
    <property type="match status" value="1"/>
</dbReference>
<dbReference type="SMART" id="SM00353">
    <property type="entry name" value="HLH"/>
    <property type="match status" value="1"/>
</dbReference>
<dbReference type="InterPro" id="IPR054502">
    <property type="entry name" value="bHLH-TF_ACT-like_plant"/>
</dbReference>
<dbReference type="PANTHER" id="PTHR46772:SF8">
    <property type="entry name" value="TRANSCRIPTION FACTOR BHLH95"/>
    <property type="match status" value="1"/>
</dbReference>
<dbReference type="CDD" id="cd04873">
    <property type="entry name" value="ACT_UUR-ACR-like"/>
    <property type="match status" value="1"/>
</dbReference>
<dbReference type="STRING" id="4558.C5XU50"/>
<dbReference type="PROSITE" id="PS51671">
    <property type="entry name" value="ACT"/>
    <property type="match status" value="1"/>
</dbReference>
<feature type="region of interest" description="Disordered" evidence="6">
    <location>
        <begin position="23"/>
        <end position="109"/>
    </location>
</feature>
<dbReference type="GO" id="GO:0009960">
    <property type="term" value="P:endosperm development"/>
    <property type="evidence" value="ECO:0007669"/>
    <property type="project" value="InterPro"/>
</dbReference>
<dbReference type="OrthoDB" id="690068at2759"/>
<comment type="subcellular location">
    <subcellularLocation>
        <location evidence="1">Nucleus</location>
    </subcellularLocation>
</comment>
<evidence type="ECO:0000256" key="5">
    <source>
        <dbReference type="ARBA" id="ARBA00023242"/>
    </source>
</evidence>
<dbReference type="eggNOG" id="ENOG502QSD0">
    <property type="taxonomic scope" value="Eukaryota"/>
</dbReference>
<evidence type="ECO:0000256" key="6">
    <source>
        <dbReference type="SAM" id="MobiDB-lite"/>
    </source>
</evidence>
<dbReference type="SUPFAM" id="SSF47459">
    <property type="entry name" value="HLH, helix-loop-helix DNA-binding domain"/>
    <property type="match status" value="1"/>
</dbReference>
<gene>
    <name evidence="9" type="ORF">SORBI_3004G171500</name>
</gene>
<dbReference type="Gramene" id="EES05218">
    <property type="protein sequence ID" value="EES05218"/>
    <property type="gene ID" value="SORBI_3004G171500"/>
</dbReference>
<dbReference type="GO" id="GO:0003700">
    <property type="term" value="F:DNA-binding transcription factor activity"/>
    <property type="evidence" value="ECO:0007669"/>
    <property type="project" value="InterPro"/>
</dbReference>
<dbReference type="GO" id="GO:0046983">
    <property type="term" value="F:protein dimerization activity"/>
    <property type="evidence" value="ECO:0007669"/>
    <property type="project" value="InterPro"/>
</dbReference>
<name>C5XU50_SORBI</name>
<keyword evidence="5" id="KW-0539">Nucleus</keyword>
<evidence type="ECO:0000256" key="3">
    <source>
        <dbReference type="ARBA" id="ARBA00023015"/>
    </source>
</evidence>
<evidence type="ECO:0008006" key="11">
    <source>
        <dbReference type="Google" id="ProtNLM"/>
    </source>
</evidence>
<evidence type="ECO:0000256" key="4">
    <source>
        <dbReference type="ARBA" id="ARBA00023163"/>
    </source>
</evidence>
<protein>
    <recommendedName>
        <fullName evidence="11">BHLH domain-containing protein</fullName>
    </recommendedName>
</protein>
<dbReference type="OMA" id="GARSMIT"/>
<keyword evidence="3" id="KW-0805">Transcription regulation</keyword>
<dbReference type="Proteomes" id="UP000000768">
    <property type="component" value="Chromosome 4"/>
</dbReference>
<dbReference type="CDD" id="cd11393">
    <property type="entry name" value="bHLH_AtbHLH_like"/>
    <property type="match status" value="1"/>
</dbReference>
<evidence type="ECO:0000256" key="1">
    <source>
        <dbReference type="ARBA" id="ARBA00004123"/>
    </source>
</evidence>
<proteinExistence type="inferred from homology"/>
<sequence>MAQNGPHGHQVDAAPPTTVAVFSLTSAGPNGNGGSSAGNMENLDASGMGKKNLIPDLNMEERDDSAGGSKDKPRSEAKVEVAAADADADADADKGKSIAAAGDDDGEPNVNIALERERRKRMKDLFRSLQDLMPHVPQKTDKATLVGEAITYIKVLEEKADMLGKQALAARQAAARGEASSSSSLLSLRAMPPTAQGMAALCSWNAPRGWGGVPVQPAAPAVPASTSPMRCKTWAGPNMVLTVANDNAYISVWAPRRANTLTMVMSVLDNHGIDVITAQISSDRVRALFMIYAHVTGIGGENRRSSEEVYQRAVSEIVYRLHNNNNNNNNNNG</sequence>
<accession>C5XU50</accession>
<dbReference type="Gene3D" id="4.10.280.10">
    <property type="entry name" value="Helix-loop-helix DNA-binding domain"/>
    <property type="match status" value="1"/>
</dbReference>
<evidence type="ECO:0000259" key="7">
    <source>
        <dbReference type="PROSITE" id="PS50888"/>
    </source>
</evidence>
<reference evidence="10" key="2">
    <citation type="journal article" date="2018" name="Plant J.">
        <title>The Sorghum bicolor reference genome: improved assembly, gene annotations, a transcriptome atlas, and signatures of genome organization.</title>
        <authorList>
            <person name="McCormick R.F."/>
            <person name="Truong S.K."/>
            <person name="Sreedasyam A."/>
            <person name="Jenkins J."/>
            <person name="Shu S."/>
            <person name="Sims D."/>
            <person name="Kennedy M."/>
            <person name="Amirebrahimi M."/>
            <person name="Weers B.D."/>
            <person name="McKinley B."/>
            <person name="Mattison A."/>
            <person name="Morishige D.T."/>
            <person name="Grimwood J."/>
            <person name="Schmutz J."/>
            <person name="Mullet J.E."/>
        </authorList>
    </citation>
    <scope>NUCLEOTIDE SEQUENCE [LARGE SCALE GENOMIC DNA]</scope>
    <source>
        <strain evidence="10">cv. BTx623</strain>
    </source>
</reference>
<dbReference type="InterPro" id="IPR002912">
    <property type="entry name" value="ACT_dom"/>
</dbReference>
<dbReference type="HOGENOM" id="CLU_024956_0_0_1"/>
<dbReference type="PROSITE" id="PS50888">
    <property type="entry name" value="BHLH"/>
    <property type="match status" value="1"/>
</dbReference>
<dbReference type="EMBL" id="CM000763">
    <property type="protein sequence ID" value="EES05218.1"/>
    <property type="molecule type" value="Genomic_DNA"/>
</dbReference>
<evidence type="ECO:0000259" key="8">
    <source>
        <dbReference type="PROSITE" id="PS51671"/>
    </source>
</evidence>
<dbReference type="InParanoid" id="C5XU50"/>
<dbReference type="InterPro" id="IPR045239">
    <property type="entry name" value="bHLH95_bHLH"/>
</dbReference>
<keyword evidence="4" id="KW-0804">Transcription</keyword>
<keyword evidence="10" id="KW-1185">Reference proteome</keyword>
<reference evidence="9 10" key="1">
    <citation type="journal article" date="2009" name="Nature">
        <title>The Sorghum bicolor genome and the diversification of grasses.</title>
        <authorList>
            <person name="Paterson A.H."/>
            <person name="Bowers J.E."/>
            <person name="Bruggmann R."/>
            <person name="Dubchak I."/>
            <person name="Grimwood J."/>
            <person name="Gundlach H."/>
            <person name="Haberer G."/>
            <person name="Hellsten U."/>
            <person name="Mitros T."/>
            <person name="Poliakov A."/>
            <person name="Schmutz J."/>
            <person name="Spannagl M."/>
            <person name="Tang H."/>
            <person name="Wang X."/>
            <person name="Wicker T."/>
            <person name="Bharti A.K."/>
            <person name="Chapman J."/>
            <person name="Feltus F.A."/>
            <person name="Gowik U."/>
            <person name="Grigoriev I.V."/>
            <person name="Lyons E."/>
            <person name="Maher C.A."/>
            <person name="Martis M."/>
            <person name="Narechania A."/>
            <person name="Otillar R.P."/>
            <person name="Penning B.W."/>
            <person name="Salamov A.A."/>
            <person name="Wang Y."/>
            <person name="Zhang L."/>
            <person name="Carpita N.C."/>
            <person name="Freeling M."/>
            <person name="Gingle A.R."/>
            <person name="Hash C.T."/>
            <person name="Keller B."/>
            <person name="Klein P."/>
            <person name="Kresovich S."/>
            <person name="McCann M.C."/>
            <person name="Ming R."/>
            <person name="Peterson D.G."/>
            <person name="Mehboob-ur-Rahman"/>
            <person name="Ware D."/>
            <person name="Westhoff P."/>
            <person name="Mayer K.F."/>
            <person name="Messing J."/>
            <person name="Rokhsar D.S."/>
        </authorList>
    </citation>
    <scope>NUCLEOTIDE SEQUENCE [LARGE SCALE GENOMIC DNA]</scope>
    <source>
        <strain evidence="10">cv. BTx623</strain>
    </source>
</reference>
<dbReference type="InterPro" id="IPR011598">
    <property type="entry name" value="bHLH_dom"/>
</dbReference>
<feature type="compositionally biased region" description="Basic and acidic residues" evidence="6">
    <location>
        <begin position="69"/>
        <end position="79"/>
    </location>
</feature>
<evidence type="ECO:0000313" key="9">
    <source>
        <dbReference type="EMBL" id="EES05218.1"/>
    </source>
</evidence>
<dbReference type="InterPro" id="IPR036638">
    <property type="entry name" value="HLH_DNA-bd_sf"/>
</dbReference>
<dbReference type="Pfam" id="PF00010">
    <property type="entry name" value="HLH"/>
    <property type="match status" value="1"/>
</dbReference>
<evidence type="ECO:0000256" key="2">
    <source>
        <dbReference type="ARBA" id="ARBA00005510"/>
    </source>
</evidence>
<feature type="domain" description="ACT" evidence="8">
    <location>
        <begin position="249"/>
        <end position="328"/>
    </location>
</feature>
<organism evidence="9 10">
    <name type="scientific">Sorghum bicolor</name>
    <name type="common">Sorghum</name>
    <name type="synonym">Sorghum vulgare</name>
    <dbReference type="NCBI Taxonomy" id="4558"/>
    <lineage>
        <taxon>Eukaryota</taxon>
        <taxon>Viridiplantae</taxon>
        <taxon>Streptophyta</taxon>
        <taxon>Embryophyta</taxon>
        <taxon>Tracheophyta</taxon>
        <taxon>Spermatophyta</taxon>
        <taxon>Magnoliopsida</taxon>
        <taxon>Liliopsida</taxon>
        <taxon>Poales</taxon>
        <taxon>Poaceae</taxon>
        <taxon>PACMAD clade</taxon>
        <taxon>Panicoideae</taxon>
        <taxon>Andropogonodae</taxon>
        <taxon>Andropogoneae</taxon>
        <taxon>Sorghinae</taxon>
        <taxon>Sorghum</taxon>
    </lineage>
</organism>
<dbReference type="AlphaFoldDB" id="C5XU50"/>
<dbReference type="KEGG" id="sbi:8061041"/>
<evidence type="ECO:0000313" key="10">
    <source>
        <dbReference type="Proteomes" id="UP000000768"/>
    </source>
</evidence>
<dbReference type="PANTHER" id="PTHR46772">
    <property type="entry name" value="BHLH DOMAIN-CONTAINING PROTEIN"/>
    <property type="match status" value="1"/>
</dbReference>
<comment type="similarity">
    <text evidence="2">Belongs to the bHLH protein family.</text>
</comment>